<comment type="caution">
    <text evidence="3">The sequence shown here is derived from an EMBL/GenBank/DDBJ whole genome shotgun (WGS) entry which is preliminary data.</text>
</comment>
<evidence type="ECO:0000259" key="2">
    <source>
        <dbReference type="Pfam" id="PF03015"/>
    </source>
</evidence>
<evidence type="ECO:0000313" key="4">
    <source>
        <dbReference type="Proteomes" id="UP001458880"/>
    </source>
</evidence>
<keyword evidence="1" id="KW-1133">Transmembrane helix</keyword>
<protein>
    <submittedName>
        <fullName evidence="3">Male sterility protein</fullName>
    </submittedName>
</protein>
<gene>
    <name evidence="3" type="ORF">QE152_g11437</name>
</gene>
<proteinExistence type="predicted"/>
<organism evidence="3 4">
    <name type="scientific">Popillia japonica</name>
    <name type="common">Japanese beetle</name>
    <dbReference type="NCBI Taxonomy" id="7064"/>
    <lineage>
        <taxon>Eukaryota</taxon>
        <taxon>Metazoa</taxon>
        <taxon>Ecdysozoa</taxon>
        <taxon>Arthropoda</taxon>
        <taxon>Hexapoda</taxon>
        <taxon>Insecta</taxon>
        <taxon>Pterygota</taxon>
        <taxon>Neoptera</taxon>
        <taxon>Endopterygota</taxon>
        <taxon>Coleoptera</taxon>
        <taxon>Polyphaga</taxon>
        <taxon>Scarabaeiformia</taxon>
        <taxon>Scarabaeidae</taxon>
        <taxon>Rutelinae</taxon>
        <taxon>Popillia</taxon>
    </lineage>
</organism>
<feature type="transmembrane region" description="Helical" evidence="1">
    <location>
        <begin position="99"/>
        <end position="120"/>
    </location>
</feature>
<keyword evidence="1" id="KW-0812">Transmembrane</keyword>
<keyword evidence="4" id="KW-1185">Reference proteome</keyword>
<dbReference type="EMBL" id="JASPKY010000111">
    <property type="protein sequence ID" value="KAK9736635.1"/>
    <property type="molecule type" value="Genomic_DNA"/>
</dbReference>
<dbReference type="AlphaFoldDB" id="A0AAW1LTD3"/>
<evidence type="ECO:0000313" key="3">
    <source>
        <dbReference type="EMBL" id="KAK9736635.1"/>
    </source>
</evidence>
<name>A0AAW1LTD3_POPJA</name>
<dbReference type="Pfam" id="PF03015">
    <property type="entry name" value="Sterile"/>
    <property type="match status" value="1"/>
</dbReference>
<accession>A0AAW1LTD3</accession>
<feature type="domain" description="Fatty acyl-CoA reductase C-terminal" evidence="2">
    <location>
        <begin position="9"/>
        <end position="79"/>
    </location>
</feature>
<dbReference type="InterPro" id="IPR033640">
    <property type="entry name" value="FAR_C"/>
</dbReference>
<sequence>MGITFDFRCIDLYLAATGNKLRLKKILDTKIYPFAEVLKFFCMKEWQIKDDNIKIMWEDLTQSDKEKYSFDSSTLTLNDIVNIKEKMEENYRALRKQTILYFVDQFLVALLVIGFSWIFYKICGFLL</sequence>
<evidence type="ECO:0000256" key="1">
    <source>
        <dbReference type="SAM" id="Phobius"/>
    </source>
</evidence>
<reference evidence="3 4" key="1">
    <citation type="journal article" date="2024" name="BMC Genomics">
        <title>De novo assembly and annotation of Popillia japonica's genome with initial clues to its potential as an invasive pest.</title>
        <authorList>
            <person name="Cucini C."/>
            <person name="Boschi S."/>
            <person name="Funari R."/>
            <person name="Cardaioli E."/>
            <person name="Iannotti N."/>
            <person name="Marturano G."/>
            <person name="Paoli F."/>
            <person name="Bruttini M."/>
            <person name="Carapelli A."/>
            <person name="Frati F."/>
            <person name="Nardi F."/>
        </authorList>
    </citation>
    <scope>NUCLEOTIDE SEQUENCE [LARGE SCALE GENOMIC DNA]</scope>
    <source>
        <strain evidence="3">DMR45628</strain>
    </source>
</reference>
<dbReference type="Proteomes" id="UP001458880">
    <property type="component" value="Unassembled WGS sequence"/>
</dbReference>
<keyword evidence="1" id="KW-0472">Membrane</keyword>